<reference evidence="3 4" key="1">
    <citation type="submission" date="2024-11" db="EMBL/GenBank/DDBJ databases">
        <title>Chromosome-level genome assembly of the freshwater bivalve Anodonta woodiana.</title>
        <authorList>
            <person name="Chen X."/>
        </authorList>
    </citation>
    <scope>NUCLEOTIDE SEQUENCE [LARGE SCALE GENOMIC DNA]</scope>
    <source>
        <strain evidence="3">MN2024</strain>
        <tissue evidence="3">Gills</tissue>
    </source>
</reference>
<dbReference type="AlphaFoldDB" id="A0ABD3WE36"/>
<feature type="compositionally biased region" description="Polar residues" evidence="1">
    <location>
        <begin position="95"/>
        <end position="105"/>
    </location>
</feature>
<comment type="caution">
    <text evidence="3">The sequence shown here is derived from an EMBL/GenBank/DDBJ whole genome shotgun (WGS) entry which is preliminary data.</text>
</comment>
<keyword evidence="2" id="KW-0812">Transmembrane</keyword>
<feature type="region of interest" description="Disordered" evidence="1">
    <location>
        <begin position="86"/>
        <end position="105"/>
    </location>
</feature>
<protein>
    <submittedName>
        <fullName evidence="3">Uncharacterized protein</fullName>
    </submittedName>
</protein>
<sequence length="129" mass="14212">SPTLIASRSEDNQAAVGAGVGIGVTILIVIIGVSVFLMLRRRQQNLAFAPKRFKNEIINPSYGLEPDNGISSVSFENDAVNIRNAKATEEPHNLTPHSINTGRDVSNTYDESMVIPRPRNRDNPHMNKF</sequence>
<proteinExistence type="predicted"/>
<dbReference type="EMBL" id="JBJQND010000007">
    <property type="protein sequence ID" value="KAL3871003.1"/>
    <property type="molecule type" value="Genomic_DNA"/>
</dbReference>
<organism evidence="3 4">
    <name type="scientific">Sinanodonta woodiana</name>
    <name type="common">Chinese pond mussel</name>
    <name type="synonym">Anodonta woodiana</name>
    <dbReference type="NCBI Taxonomy" id="1069815"/>
    <lineage>
        <taxon>Eukaryota</taxon>
        <taxon>Metazoa</taxon>
        <taxon>Spiralia</taxon>
        <taxon>Lophotrochozoa</taxon>
        <taxon>Mollusca</taxon>
        <taxon>Bivalvia</taxon>
        <taxon>Autobranchia</taxon>
        <taxon>Heteroconchia</taxon>
        <taxon>Palaeoheterodonta</taxon>
        <taxon>Unionida</taxon>
        <taxon>Unionoidea</taxon>
        <taxon>Unionidae</taxon>
        <taxon>Unioninae</taxon>
        <taxon>Sinanodonta</taxon>
    </lineage>
</organism>
<evidence type="ECO:0000256" key="1">
    <source>
        <dbReference type="SAM" id="MobiDB-lite"/>
    </source>
</evidence>
<keyword evidence="2" id="KW-0472">Membrane</keyword>
<accession>A0ABD3WE36</accession>
<feature type="non-terminal residue" evidence="3">
    <location>
        <position position="1"/>
    </location>
</feature>
<feature type="transmembrane region" description="Helical" evidence="2">
    <location>
        <begin position="14"/>
        <end position="39"/>
    </location>
</feature>
<name>A0ABD3WE36_SINWO</name>
<evidence type="ECO:0000256" key="2">
    <source>
        <dbReference type="SAM" id="Phobius"/>
    </source>
</evidence>
<dbReference type="Proteomes" id="UP001634394">
    <property type="component" value="Unassembled WGS sequence"/>
</dbReference>
<evidence type="ECO:0000313" key="3">
    <source>
        <dbReference type="EMBL" id="KAL3871003.1"/>
    </source>
</evidence>
<gene>
    <name evidence="3" type="ORF">ACJMK2_039028</name>
</gene>
<evidence type="ECO:0000313" key="4">
    <source>
        <dbReference type="Proteomes" id="UP001634394"/>
    </source>
</evidence>
<dbReference type="CDD" id="cd12087">
    <property type="entry name" value="TM_EGFR-like"/>
    <property type="match status" value="1"/>
</dbReference>
<keyword evidence="2" id="KW-1133">Transmembrane helix</keyword>
<keyword evidence="4" id="KW-1185">Reference proteome</keyword>